<dbReference type="AlphaFoldDB" id="A0A9D1IJK6"/>
<dbReference type="PANTHER" id="PTHR48098">
    <property type="entry name" value="ENTEROCHELIN ESTERASE-RELATED"/>
    <property type="match status" value="1"/>
</dbReference>
<dbReference type="SUPFAM" id="SSF53474">
    <property type="entry name" value="alpha/beta-Hydrolases"/>
    <property type="match status" value="1"/>
</dbReference>
<gene>
    <name evidence="1" type="ORF">IAD18_02355</name>
</gene>
<dbReference type="Pfam" id="PF00756">
    <property type="entry name" value="Esterase"/>
    <property type="match status" value="1"/>
</dbReference>
<dbReference type="Proteomes" id="UP000824076">
    <property type="component" value="Unassembled WGS sequence"/>
</dbReference>
<evidence type="ECO:0000313" key="1">
    <source>
        <dbReference type="EMBL" id="HIU38492.1"/>
    </source>
</evidence>
<dbReference type="EMBL" id="DVMS01000065">
    <property type="protein sequence ID" value="HIU38492.1"/>
    <property type="molecule type" value="Genomic_DNA"/>
</dbReference>
<dbReference type="InterPro" id="IPR029058">
    <property type="entry name" value="AB_hydrolase_fold"/>
</dbReference>
<dbReference type="Gene3D" id="3.40.50.1820">
    <property type="entry name" value="alpha/beta hydrolase"/>
    <property type="match status" value="1"/>
</dbReference>
<dbReference type="InterPro" id="IPR050583">
    <property type="entry name" value="Mycobacterial_A85_antigen"/>
</dbReference>
<accession>A0A9D1IJK6</accession>
<evidence type="ECO:0000313" key="2">
    <source>
        <dbReference type="Proteomes" id="UP000824076"/>
    </source>
</evidence>
<sequence>RAVTGLSMGGHGALYLAIRHQDVFGAAGSMSGGVDFTPFPEKWNIKDALGDIADHPENWKKNTVMAQLPLLKDGALRLIVDCGTEDFFYQVNCNLHEALMEKGIGHEFTTRPGVHNWDYWRRSLRDHLLFFHDYFKEAVK</sequence>
<dbReference type="GO" id="GO:0016747">
    <property type="term" value="F:acyltransferase activity, transferring groups other than amino-acyl groups"/>
    <property type="evidence" value="ECO:0007669"/>
    <property type="project" value="TreeGrafter"/>
</dbReference>
<reference evidence="1" key="2">
    <citation type="journal article" date="2021" name="PeerJ">
        <title>Extensive microbial diversity within the chicken gut microbiome revealed by metagenomics and culture.</title>
        <authorList>
            <person name="Gilroy R."/>
            <person name="Ravi A."/>
            <person name="Getino M."/>
            <person name="Pursley I."/>
            <person name="Horton D.L."/>
            <person name="Alikhan N.F."/>
            <person name="Baker D."/>
            <person name="Gharbi K."/>
            <person name="Hall N."/>
            <person name="Watson M."/>
            <person name="Adriaenssens E.M."/>
            <person name="Foster-Nyarko E."/>
            <person name="Jarju S."/>
            <person name="Secka A."/>
            <person name="Antonio M."/>
            <person name="Oren A."/>
            <person name="Chaudhuri R.R."/>
            <person name="La Ragione R."/>
            <person name="Hildebrand F."/>
            <person name="Pallen M.J."/>
        </authorList>
    </citation>
    <scope>NUCLEOTIDE SEQUENCE</scope>
    <source>
        <strain evidence="1">17073</strain>
    </source>
</reference>
<feature type="non-terminal residue" evidence="1">
    <location>
        <position position="1"/>
    </location>
</feature>
<proteinExistence type="predicted"/>
<comment type="caution">
    <text evidence="1">The sequence shown here is derived from an EMBL/GenBank/DDBJ whole genome shotgun (WGS) entry which is preliminary data.</text>
</comment>
<protein>
    <submittedName>
        <fullName evidence="1">Esterase family protein</fullName>
    </submittedName>
</protein>
<reference evidence="1" key="1">
    <citation type="submission" date="2020-10" db="EMBL/GenBank/DDBJ databases">
        <authorList>
            <person name="Gilroy R."/>
        </authorList>
    </citation>
    <scope>NUCLEOTIDE SEQUENCE</scope>
    <source>
        <strain evidence="1">17073</strain>
    </source>
</reference>
<name>A0A9D1IJK6_9BACT</name>
<organism evidence="1 2">
    <name type="scientific">Candidatus Limisoma intestinavium</name>
    <dbReference type="NCBI Taxonomy" id="2840856"/>
    <lineage>
        <taxon>Bacteria</taxon>
        <taxon>Pseudomonadati</taxon>
        <taxon>Bacteroidota</taxon>
        <taxon>Bacteroidia</taxon>
        <taxon>Bacteroidales</taxon>
        <taxon>Candidatus Limisoma</taxon>
    </lineage>
</organism>
<dbReference type="PANTHER" id="PTHR48098:SF1">
    <property type="entry name" value="DIACYLGLYCEROL ACYLTRANSFERASE_MYCOLYLTRANSFERASE AG85A"/>
    <property type="match status" value="1"/>
</dbReference>
<dbReference type="InterPro" id="IPR000801">
    <property type="entry name" value="Esterase-like"/>
</dbReference>